<evidence type="ECO:0000313" key="2">
    <source>
        <dbReference type="EMBL" id="CAB4662469.1"/>
    </source>
</evidence>
<feature type="domain" description="Peptidase S33 tripeptidyl aminopeptidase-like C-terminal" evidence="1">
    <location>
        <begin position="164"/>
        <end position="241"/>
    </location>
</feature>
<gene>
    <name evidence="2" type="ORF">UFOPK2214_01332</name>
</gene>
<proteinExistence type="predicted"/>
<protein>
    <submittedName>
        <fullName evidence="2">Unannotated protein</fullName>
    </submittedName>
</protein>
<reference evidence="2" key="1">
    <citation type="submission" date="2020-05" db="EMBL/GenBank/DDBJ databases">
        <authorList>
            <person name="Chiriac C."/>
            <person name="Salcher M."/>
            <person name="Ghai R."/>
            <person name="Kavagutti S V."/>
        </authorList>
    </citation>
    <scope>NUCLEOTIDE SEQUENCE</scope>
</reference>
<dbReference type="InterPro" id="IPR013595">
    <property type="entry name" value="Pept_S33_TAP-like_C"/>
</dbReference>
<sequence>MGFDETYNRFGAWCEGNDKCAFTTTDFNADWLALEKELDKNSIVTKSGRFVNHEVLDTATIQAFYGESSWPTLAKALQNARNGKGAGLLALADEYNGRDKKGRYATSSDSRPIINCASGIVDKGSKNPAQMLKTAKEKAPWYYRDAEKSWFEESDCGEPYDDVEPIALKYSGDASIVVIGGEKDPATPFRWAEKMSKNLKGSVLVKFTGEGHGSVGSNVCTSKVARKVFVNKELPTVGKECGVDVPLTEPTWWASTIRNVPGEKFSRFDFGSYFGFPIEEFYSEFFAVKGDVPTTRTAVLSVMEKRGLVNLAPQNDGIDAYIFFENPSKVDEFVGIGFYSEADLAEYELNGNDGPFPGGSTLVVVYTYPLD</sequence>
<dbReference type="Gene3D" id="3.40.50.1820">
    <property type="entry name" value="alpha/beta hydrolase"/>
    <property type="match status" value="1"/>
</dbReference>
<dbReference type="SUPFAM" id="SSF53474">
    <property type="entry name" value="alpha/beta-Hydrolases"/>
    <property type="match status" value="1"/>
</dbReference>
<dbReference type="AlphaFoldDB" id="A0A6J6LNV3"/>
<dbReference type="InterPro" id="IPR029058">
    <property type="entry name" value="AB_hydrolase_fold"/>
</dbReference>
<organism evidence="2">
    <name type="scientific">freshwater metagenome</name>
    <dbReference type="NCBI Taxonomy" id="449393"/>
    <lineage>
        <taxon>unclassified sequences</taxon>
        <taxon>metagenomes</taxon>
        <taxon>ecological metagenomes</taxon>
    </lineage>
</organism>
<name>A0A6J6LNV3_9ZZZZ</name>
<dbReference type="EMBL" id="CAEZWJ010000059">
    <property type="protein sequence ID" value="CAB4662469.1"/>
    <property type="molecule type" value="Genomic_DNA"/>
</dbReference>
<evidence type="ECO:0000259" key="1">
    <source>
        <dbReference type="Pfam" id="PF08386"/>
    </source>
</evidence>
<accession>A0A6J6LNV3</accession>
<dbReference type="Pfam" id="PF08386">
    <property type="entry name" value="Abhydrolase_4"/>
    <property type="match status" value="1"/>
</dbReference>